<dbReference type="GO" id="GO:0000731">
    <property type="term" value="P:DNA synthesis involved in DNA repair"/>
    <property type="evidence" value="ECO:0007669"/>
    <property type="project" value="TreeGrafter"/>
</dbReference>
<dbReference type="Gene3D" id="3.40.50.300">
    <property type="entry name" value="P-loop containing nucleotide triphosphate hydrolases"/>
    <property type="match status" value="1"/>
</dbReference>
<dbReference type="SUPFAM" id="SSF52540">
    <property type="entry name" value="P-loop containing nucleoside triphosphate hydrolases"/>
    <property type="match status" value="1"/>
</dbReference>
<dbReference type="PIRSF" id="PIRSF029347">
    <property type="entry name" value="RecF"/>
    <property type="match status" value="1"/>
</dbReference>
<comment type="caution">
    <text evidence="2">The sequence shown here is derived from an EMBL/GenBank/DDBJ whole genome shotgun (WGS) entry which is preliminary data.</text>
</comment>
<name>A0A2S6CS86_9CYAN</name>
<dbReference type="EMBL" id="PGEM01000105">
    <property type="protein sequence ID" value="PPJ62645.1"/>
    <property type="molecule type" value="Genomic_DNA"/>
</dbReference>
<feature type="domain" description="ATPase AAA-type core" evidence="1">
    <location>
        <begin position="23"/>
        <end position="345"/>
    </location>
</feature>
<dbReference type="RefSeq" id="WP_104388512.1">
    <property type="nucleotide sequence ID" value="NZ_PGEM01000105.1"/>
</dbReference>
<keyword evidence="3" id="KW-1185">Reference proteome</keyword>
<reference evidence="2 3" key="1">
    <citation type="submission" date="2018-02" db="EMBL/GenBank/DDBJ databases">
        <title>Discovery of a pederin family compound in a non-symbiotic bloom-forming cyanobacterium.</title>
        <authorList>
            <person name="Kust A."/>
            <person name="Mares J."/>
            <person name="Jokela J."/>
            <person name="Urajova P."/>
            <person name="Hajek J."/>
            <person name="Saurav K."/>
            <person name="Voracova K."/>
            <person name="Fewer D.P."/>
            <person name="Haapaniemi E."/>
            <person name="Permi P."/>
            <person name="Rehakova K."/>
            <person name="Sivonen K."/>
            <person name="Hrouzek P."/>
        </authorList>
    </citation>
    <scope>NUCLEOTIDE SEQUENCE [LARGE SCALE GENOMIC DNA]</scope>
    <source>
        <strain evidence="2 3">CHARLIE-1</strain>
    </source>
</reference>
<dbReference type="InterPro" id="IPR027417">
    <property type="entry name" value="P-loop_NTPase"/>
</dbReference>
<proteinExistence type="predicted"/>
<dbReference type="PANTHER" id="PTHR32182">
    <property type="entry name" value="DNA REPLICATION AND REPAIR PROTEIN RECF"/>
    <property type="match status" value="1"/>
</dbReference>
<dbReference type="GO" id="GO:0016887">
    <property type="term" value="F:ATP hydrolysis activity"/>
    <property type="evidence" value="ECO:0007669"/>
    <property type="project" value="InterPro"/>
</dbReference>
<dbReference type="GO" id="GO:0005524">
    <property type="term" value="F:ATP binding"/>
    <property type="evidence" value="ECO:0007669"/>
    <property type="project" value="InterPro"/>
</dbReference>
<accession>A0A2S6CS86</accession>
<dbReference type="PANTHER" id="PTHR32182:SF22">
    <property type="entry name" value="ATP-DEPENDENT ENDONUCLEASE, OLD FAMILY-RELATED"/>
    <property type="match status" value="1"/>
</dbReference>
<dbReference type="GO" id="GO:0006302">
    <property type="term" value="P:double-strand break repair"/>
    <property type="evidence" value="ECO:0007669"/>
    <property type="project" value="TreeGrafter"/>
</dbReference>
<dbReference type="Pfam" id="PF13304">
    <property type="entry name" value="AAA_21"/>
    <property type="match status" value="1"/>
</dbReference>
<evidence type="ECO:0000313" key="2">
    <source>
        <dbReference type="EMBL" id="PPJ62645.1"/>
    </source>
</evidence>
<dbReference type="InterPro" id="IPR014555">
    <property type="entry name" value="RecF-like"/>
</dbReference>
<organism evidence="2 3">
    <name type="scientific">Cuspidothrix issatschenkoi CHARLIE-1</name>
    <dbReference type="NCBI Taxonomy" id="2052836"/>
    <lineage>
        <taxon>Bacteria</taxon>
        <taxon>Bacillati</taxon>
        <taxon>Cyanobacteriota</taxon>
        <taxon>Cyanophyceae</taxon>
        <taxon>Nostocales</taxon>
        <taxon>Aphanizomenonaceae</taxon>
        <taxon>Cuspidothrix</taxon>
    </lineage>
</organism>
<dbReference type="OrthoDB" id="9815944at2"/>
<protein>
    <submittedName>
        <fullName evidence="2">Chromosome segregation protein SMC</fullName>
    </submittedName>
</protein>
<gene>
    <name evidence="2" type="ORF">CUN59_14500</name>
</gene>
<dbReference type="Proteomes" id="UP000239589">
    <property type="component" value="Unassembled WGS sequence"/>
</dbReference>
<dbReference type="AlphaFoldDB" id="A0A2S6CS86"/>
<evidence type="ECO:0000259" key="1">
    <source>
        <dbReference type="Pfam" id="PF13304"/>
    </source>
</evidence>
<evidence type="ECO:0000313" key="3">
    <source>
        <dbReference type="Proteomes" id="UP000239589"/>
    </source>
</evidence>
<sequence>MFTQVTLKNFKTHKLTTIELHPVTLLIGNNNSGKSNLLAGIQHFCRLVRRGRPGNAKKTVNVHRDLYAHRYRLADGEPMGFKISWHNSNGSIIYEIELYENKNFPESASCKEKITIKLDNNDEKIIVSGYDQPTNLIALRQDIEDNTSLQTAEKKLCRDFFGDFANTYSYHFQPAFLKGLVKDDQIHDIDDSQDERDKSDFIKIPSELGNTGYGLQAVIKYIKEKEERTFTRFTALMRRFDHNFHGVRYNDKISKLAWIFDLGQNTKLQEFTPDAVSDGFMKAAAISLLASLYRTPSLILLEEIENGVNPGNIQELMRWIWQMTSPTSEGFTSQFIITSHSPSVLREFHNHLDHVYTVRLEKRNRKSDVRNLNTSLETLVGIGTVEGEIIEDETTGKKIVEIPKYRLAELWYEGTIG</sequence>
<dbReference type="InterPro" id="IPR003959">
    <property type="entry name" value="ATPase_AAA_core"/>
</dbReference>